<name>A0A4S8QMK5_9ACTN</name>
<dbReference type="AlphaFoldDB" id="A0A4S8QMK5"/>
<evidence type="ECO:0000256" key="1">
    <source>
        <dbReference type="SAM" id="SignalP"/>
    </source>
</evidence>
<keyword evidence="1" id="KW-0732">Signal</keyword>
<feature type="signal peptide" evidence="1">
    <location>
        <begin position="1"/>
        <end position="21"/>
    </location>
</feature>
<dbReference type="Proteomes" id="UP000308760">
    <property type="component" value="Unassembled WGS sequence"/>
</dbReference>
<dbReference type="OrthoDB" id="5188238at2"/>
<reference evidence="2 3" key="2">
    <citation type="submission" date="2019-05" db="EMBL/GenBank/DDBJ databases">
        <title>Glycomyces buryatensis sp. nov.</title>
        <authorList>
            <person name="Nikitina E."/>
        </authorList>
    </citation>
    <scope>NUCLEOTIDE SEQUENCE [LARGE SCALE GENOMIC DNA]</scope>
    <source>
        <strain evidence="2 3">18</strain>
    </source>
</reference>
<evidence type="ECO:0000313" key="2">
    <source>
        <dbReference type="EMBL" id="THV42659.1"/>
    </source>
</evidence>
<feature type="chain" id="PRO_5039699449" description="DUF3558 domain-containing protein" evidence="1">
    <location>
        <begin position="22"/>
        <end position="205"/>
    </location>
</feature>
<evidence type="ECO:0000313" key="3">
    <source>
        <dbReference type="Proteomes" id="UP000308760"/>
    </source>
</evidence>
<sequence length="205" mass="21230">MKRLAIAIPVAALLLGAAACSDDGGNAEDPVDTAAQEETSADESTTPVELDLEEAGGACTLIDGDLLDSVTGEHFRFASGGPEPDGEEEDAPAQLSCAVQTGEAAYPDLTTFIAPTDASADVYKDEEPGDSEEIEDLGDAAYWIVHTEDTGAGPALELGWLADGNMFEMRYTTPEGTEAGTVEELVPGFTDLAKSINQANADAAE</sequence>
<protein>
    <recommendedName>
        <fullName evidence="4">DUF3558 domain-containing protein</fullName>
    </recommendedName>
</protein>
<keyword evidence="3" id="KW-1185">Reference proteome</keyword>
<comment type="caution">
    <text evidence="2">The sequence shown here is derived from an EMBL/GenBank/DDBJ whole genome shotgun (WGS) entry which is preliminary data.</text>
</comment>
<dbReference type="RefSeq" id="WP_136533572.1">
    <property type="nucleotide sequence ID" value="NZ_STGY01000021.1"/>
</dbReference>
<organism evidence="2 3">
    <name type="scientific">Glycomyces buryatensis</name>
    <dbReference type="NCBI Taxonomy" id="2570927"/>
    <lineage>
        <taxon>Bacteria</taxon>
        <taxon>Bacillati</taxon>
        <taxon>Actinomycetota</taxon>
        <taxon>Actinomycetes</taxon>
        <taxon>Glycomycetales</taxon>
        <taxon>Glycomycetaceae</taxon>
        <taxon>Glycomyces</taxon>
    </lineage>
</organism>
<reference evidence="3" key="1">
    <citation type="submission" date="2019-04" db="EMBL/GenBank/DDBJ databases">
        <title>Nocardioides xinjiangensis sp. nov.</title>
        <authorList>
            <person name="Liu S."/>
        </authorList>
    </citation>
    <scope>NUCLEOTIDE SEQUENCE [LARGE SCALE GENOMIC DNA]</scope>
    <source>
        <strain evidence="3">18</strain>
    </source>
</reference>
<proteinExistence type="predicted"/>
<dbReference type="EMBL" id="STGY01000021">
    <property type="protein sequence ID" value="THV42659.1"/>
    <property type="molecule type" value="Genomic_DNA"/>
</dbReference>
<accession>A0A4S8QMK5</accession>
<evidence type="ECO:0008006" key="4">
    <source>
        <dbReference type="Google" id="ProtNLM"/>
    </source>
</evidence>
<dbReference type="PROSITE" id="PS51257">
    <property type="entry name" value="PROKAR_LIPOPROTEIN"/>
    <property type="match status" value="1"/>
</dbReference>
<gene>
    <name evidence="2" type="ORF">FAB82_05695</name>
</gene>